<dbReference type="Proteomes" id="UP000184048">
    <property type="component" value="Unassembled WGS sequence"/>
</dbReference>
<proteinExistence type="predicted"/>
<dbReference type="InterPro" id="IPR042095">
    <property type="entry name" value="SUMF_sf"/>
</dbReference>
<dbReference type="STRING" id="1121884.SAMN02745131_02400"/>
<protein>
    <submittedName>
        <fullName evidence="3">Gliding motility-associated lipoprotein GldJ/gliding motility-associated lipoprotein GldJ,TIGR03530</fullName>
    </submittedName>
</protein>
<dbReference type="AlphaFoldDB" id="A0A1M5AXT9"/>
<reference evidence="3 4" key="1">
    <citation type="submission" date="2016-11" db="EMBL/GenBank/DDBJ databases">
        <authorList>
            <person name="Jaros S."/>
            <person name="Januszkiewicz K."/>
            <person name="Wedrychowicz H."/>
        </authorList>
    </citation>
    <scope>NUCLEOTIDE SEQUENCE [LARGE SCALE GENOMIC DNA]</scope>
    <source>
        <strain evidence="3 4">DSM 18119</strain>
    </source>
</reference>
<keyword evidence="3" id="KW-0449">Lipoprotein</keyword>
<dbReference type="Gene3D" id="3.90.1580.10">
    <property type="entry name" value="paralog of FGE (formylglycine-generating enzyme)"/>
    <property type="match status" value="1"/>
</dbReference>
<dbReference type="SUPFAM" id="SSF56436">
    <property type="entry name" value="C-type lectin-like"/>
    <property type="match status" value="1"/>
</dbReference>
<dbReference type="InterPro" id="IPR016187">
    <property type="entry name" value="CTDL_fold"/>
</dbReference>
<dbReference type="PANTHER" id="PTHR23150:SF19">
    <property type="entry name" value="FORMYLGLYCINE-GENERATING ENZYME"/>
    <property type="match status" value="1"/>
</dbReference>
<feature type="region of interest" description="Disordered" evidence="1">
    <location>
        <begin position="533"/>
        <end position="558"/>
    </location>
</feature>
<accession>A0A1M5AXT9</accession>
<feature type="domain" description="Sulfatase-modifying factor enzyme-like" evidence="2">
    <location>
        <begin position="89"/>
        <end position="413"/>
    </location>
</feature>
<evidence type="ECO:0000256" key="1">
    <source>
        <dbReference type="SAM" id="MobiDB-lite"/>
    </source>
</evidence>
<feature type="compositionally biased region" description="Polar residues" evidence="1">
    <location>
        <begin position="258"/>
        <end position="274"/>
    </location>
</feature>
<sequence length="558" mass="63314">MALKLFQTMVKPRQTHEKSMCSFRKTKNATMQVRNFLILLSCAAALTSCKNGLFGKNKKDKSDVTGWNYNDKNQGGYQVAKSQEQGLGPGLVFVQGGTFTMGQTEEDVMGNWDNIPRRVTVPSFYIDRTEVANVHYREYIFWLNRVFNPEDDPNNQKIIDAALPDTLVWRSELSYNEPLVEYYFRHPGFNYYPVVGVSWKQAHDFCLWRSDRVNEGILMQKGYVSTQGVQGQQGQENFTTKSYLLGLYQAQPGKGATSKKNPLKTPQGTPRTTVTMEDGLLLPDYRLPFEAEWEYAAYGLINQNPRPSTKEGKRGEELQSNKQVYPWTHNMNSSGLRDTKHGSWQGQFLANFKRGSGDNAGVAGGLNDRAVYTSEVTSFYPNGFGIYNMAGNVSEWVADVYRPLTGLDVAGNQDDVAPYRGNKYQKLYVKDPAATDPNERYERDSTGRVKMTDVTDEESKNRRNYQRGNVINFLDGDSLSNASYGYGVTTLISDKSRVYKGGSWNDRAYWLVPGTRRYLEEDQASSTIGFRCAMDRMGSPEGNKRKTGNFWKTKKQKR</sequence>
<evidence type="ECO:0000259" key="2">
    <source>
        <dbReference type="Pfam" id="PF03781"/>
    </source>
</evidence>
<dbReference type="InterPro" id="IPR051043">
    <property type="entry name" value="Sulfatase_Mod_Factor_Kinase"/>
</dbReference>
<organism evidence="3 4">
    <name type="scientific">Flavisolibacter ginsengisoli DSM 18119</name>
    <dbReference type="NCBI Taxonomy" id="1121884"/>
    <lineage>
        <taxon>Bacteria</taxon>
        <taxon>Pseudomonadati</taxon>
        <taxon>Bacteroidota</taxon>
        <taxon>Chitinophagia</taxon>
        <taxon>Chitinophagales</taxon>
        <taxon>Chitinophagaceae</taxon>
        <taxon>Flavisolibacter</taxon>
    </lineage>
</organism>
<dbReference type="Pfam" id="PF03781">
    <property type="entry name" value="FGE-sulfatase"/>
    <property type="match status" value="1"/>
</dbReference>
<gene>
    <name evidence="3" type="ORF">SAMN02745131_02400</name>
</gene>
<evidence type="ECO:0000313" key="3">
    <source>
        <dbReference type="EMBL" id="SHF35101.1"/>
    </source>
</evidence>
<dbReference type="PANTHER" id="PTHR23150">
    <property type="entry name" value="SULFATASE MODIFYING FACTOR 1, 2"/>
    <property type="match status" value="1"/>
</dbReference>
<dbReference type="InterPro" id="IPR005532">
    <property type="entry name" value="SUMF_dom"/>
</dbReference>
<dbReference type="EMBL" id="FQUU01000009">
    <property type="protein sequence ID" value="SHF35101.1"/>
    <property type="molecule type" value="Genomic_DNA"/>
</dbReference>
<dbReference type="GO" id="GO:0120147">
    <property type="term" value="F:formylglycine-generating oxidase activity"/>
    <property type="evidence" value="ECO:0007669"/>
    <property type="project" value="TreeGrafter"/>
</dbReference>
<keyword evidence="4" id="KW-1185">Reference proteome</keyword>
<name>A0A1M5AXT9_9BACT</name>
<evidence type="ECO:0000313" key="4">
    <source>
        <dbReference type="Proteomes" id="UP000184048"/>
    </source>
</evidence>
<feature type="region of interest" description="Disordered" evidence="1">
    <location>
        <begin position="253"/>
        <end position="274"/>
    </location>
</feature>